<dbReference type="Proteomes" id="UP000515243">
    <property type="component" value="Chromosome 1"/>
</dbReference>
<name>A0A2S7FFL3_CLOBU</name>
<dbReference type="OrthoDB" id="9940742at2"/>
<dbReference type="GeneID" id="92944345"/>
<evidence type="ECO:0000256" key="1">
    <source>
        <dbReference type="SAM" id="Phobius"/>
    </source>
</evidence>
<reference evidence="3 8" key="4">
    <citation type="submission" date="2020-01" db="EMBL/GenBank/DDBJ databases">
        <title>Genome sequence of a 1,3-propanediol producer, Clostridium butyricum S3.</title>
        <authorList>
            <person name="Zhou J."/>
        </authorList>
    </citation>
    <scope>NUCLEOTIDE SEQUENCE [LARGE SCALE GENOMIC DNA]</scope>
    <source>
        <strain evidence="3 8">S3</strain>
    </source>
</reference>
<evidence type="ECO:0000313" key="3">
    <source>
        <dbReference type="EMBL" id="NAS17171.1"/>
    </source>
</evidence>
<sequence length="141" mass="15737">MDDFGCINELNGDFNNLSNSINDLNNTLGMNNCVANAYDAGELNGMQSFGLISKQYQALIILLIILYWWTTQYTANYFMNSNSQLMNNVSCVLDKLVDNAVDCCSNCSGTAGDSEKKHHKHKKHRRCKCCCSDCDCDSDCC</sequence>
<dbReference type="EMBL" id="BKBC01000047">
    <property type="protein sequence ID" value="GEQ22374.1"/>
    <property type="molecule type" value="Genomic_DNA"/>
</dbReference>
<dbReference type="KEGG" id="cbut:ATN24_10550"/>
<dbReference type="EMBL" id="CP040626">
    <property type="protein sequence ID" value="QMW91132.1"/>
    <property type="molecule type" value="Genomic_DNA"/>
</dbReference>
<keyword evidence="1" id="KW-1133">Transmembrane helix</keyword>
<dbReference type="Proteomes" id="UP000238081">
    <property type="component" value="Unassembled WGS sequence"/>
</dbReference>
<evidence type="ECO:0000313" key="4">
    <source>
        <dbReference type="EMBL" id="PPV17928.1"/>
    </source>
</evidence>
<evidence type="ECO:0000313" key="9">
    <source>
        <dbReference type="Proteomes" id="UP000515243"/>
    </source>
</evidence>
<gene>
    <name evidence="4" type="ORF">AWN73_00520</name>
    <name evidence="2" type="ORF">CBU02nite_28800</name>
    <name evidence="5" type="ORF">FF104_09215</name>
    <name evidence="3" type="ORF">GND98_004605</name>
</gene>
<reference evidence="5 9" key="2">
    <citation type="submission" date="2019-05" db="EMBL/GenBank/DDBJ databases">
        <authorList>
            <person name="Schori C."/>
            <person name="Ahrens C."/>
        </authorList>
    </citation>
    <scope>NUCLEOTIDE SEQUENCE [LARGE SCALE GENOMIC DNA]</scope>
    <source>
        <strain evidence="5 9">DSM 10702</strain>
    </source>
</reference>
<evidence type="ECO:0000313" key="6">
    <source>
        <dbReference type="Proteomes" id="UP000238081"/>
    </source>
</evidence>
<reference evidence="4 6" key="1">
    <citation type="submission" date="2016-01" db="EMBL/GenBank/DDBJ databases">
        <title>Characterization of the Clostridium difficile lineages that are prevalent in Hong Kong and China.</title>
        <authorList>
            <person name="Kwok J.S.-L."/>
            <person name="Lam W.-Y."/>
            <person name="Ip M."/>
            <person name="Chan T.-F."/>
            <person name="Hawkey P.M."/>
            <person name="Tsui S.K.-W."/>
        </authorList>
    </citation>
    <scope>NUCLEOTIDE SEQUENCE [LARGE SCALE GENOMIC DNA]</scope>
    <source>
        <strain evidence="4 6">300064</strain>
    </source>
</reference>
<evidence type="ECO:0000313" key="8">
    <source>
        <dbReference type="Proteomes" id="UP000474042"/>
    </source>
</evidence>
<proteinExistence type="predicted"/>
<accession>A0A2S7FFL3</accession>
<dbReference type="Proteomes" id="UP000321089">
    <property type="component" value="Unassembled WGS sequence"/>
</dbReference>
<dbReference type="EMBL" id="WOFV02000009">
    <property type="protein sequence ID" value="NAS17171.1"/>
    <property type="molecule type" value="Genomic_DNA"/>
</dbReference>
<dbReference type="RefSeq" id="WP_002580228.1">
    <property type="nucleotide sequence ID" value="NZ_AP019716.1"/>
</dbReference>
<keyword evidence="1" id="KW-0472">Membrane</keyword>
<protein>
    <submittedName>
        <fullName evidence="4">Uncharacterized protein</fullName>
    </submittedName>
</protein>
<dbReference type="EMBL" id="LRDH01000001">
    <property type="protein sequence ID" value="PPV17928.1"/>
    <property type="molecule type" value="Genomic_DNA"/>
</dbReference>
<organism evidence="4 6">
    <name type="scientific">Clostridium butyricum</name>
    <dbReference type="NCBI Taxonomy" id="1492"/>
    <lineage>
        <taxon>Bacteria</taxon>
        <taxon>Bacillati</taxon>
        <taxon>Bacillota</taxon>
        <taxon>Clostridia</taxon>
        <taxon>Eubacteriales</taxon>
        <taxon>Clostridiaceae</taxon>
        <taxon>Clostridium</taxon>
    </lineage>
</organism>
<evidence type="ECO:0000313" key="7">
    <source>
        <dbReference type="Proteomes" id="UP000321089"/>
    </source>
</evidence>
<reference evidence="2 7" key="3">
    <citation type="submission" date="2019-07" db="EMBL/GenBank/DDBJ databases">
        <title>Whole genome shotgun sequence of Clostridium butyricum NBRC 3858.</title>
        <authorList>
            <person name="Hosoyama A."/>
            <person name="Uohara A."/>
            <person name="Ohji S."/>
            <person name="Ichikawa N."/>
        </authorList>
    </citation>
    <scope>NUCLEOTIDE SEQUENCE [LARGE SCALE GENOMIC DNA]</scope>
    <source>
        <strain evidence="2 7">NBRC 3858</strain>
    </source>
</reference>
<keyword evidence="1" id="KW-0812">Transmembrane</keyword>
<dbReference type="Proteomes" id="UP000474042">
    <property type="component" value="Unassembled WGS sequence"/>
</dbReference>
<evidence type="ECO:0000313" key="5">
    <source>
        <dbReference type="EMBL" id="QMW91132.1"/>
    </source>
</evidence>
<evidence type="ECO:0000313" key="2">
    <source>
        <dbReference type="EMBL" id="GEQ22374.1"/>
    </source>
</evidence>
<feature type="transmembrane region" description="Helical" evidence="1">
    <location>
        <begin position="56"/>
        <end position="78"/>
    </location>
</feature>
<dbReference type="AlphaFoldDB" id="A0A2S7FFL3"/>